<protein>
    <submittedName>
        <fullName evidence="11">Glycosyl hydrolase family 43</fullName>
    </submittedName>
</protein>
<keyword evidence="8" id="KW-1133">Transmembrane helix</keyword>
<feature type="transmembrane region" description="Helical" evidence="8">
    <location>
        <begin position="2221"/>
        <end position="2241"/>
    </location>
</feature>
<evidence type="ECO:0000256" key="1">
    <source>
        <dbReference type="ARBA" id="ARBA00009865"/>
    </source>
</evidence>
<feature type="region of interest" description="Disordered" evidence="7">
    <location>
        <begin position="2161"/>
        <end position="2215"/>
    </location>
</feature>
<dbReference type="InterPro" id="IPR013320">
    <property type="entry name" value="ConA-like_dom_sf"/>
</dbReference>
<keyword evidence="12" id="KW-1185">Reference proteome</keyword>
<dbReference type="SUPFAM" id="SSF49899">
    <property type="entry name" value="Concanavalin A-like lectins/glucanases"/>
    <property type="match status" value="1"/>
</dbReference>
<dbReference type="Gene3D" id="1.20.1270.90">
    <property type="entry name" value="AF1782-like"/>
    <property type="match status" value="2"/>
</dbReference>
<keyword evidence="8" id="KW-0812">Transmembrane</keyword>
<dbReference type="PANTHER" id="PTHR43772:SF2">
    <property type="entry name" value="PUTATIVE (AFU_ORTHOLOGUE AFUA_2G04480)-RELATED"/>
    <property type="match status" value="1"/>
</dbReference>
<dbReference type="EMBL" id="WBVT01000015">
    <property type="protein sequence ID" value="KAB7790354.1"/>
    <property type="molecule type" value="Genomic_DNA"/>
</dbReference>
<feature type="signal peptide" evidence="9">
    <location>
        <begin position="1"/>
        <end position="39"/>
    </location>
</feature>
<dbReference type="GO" id="GO:0045493">
    <property type="term" value="P:xylan catabolic process"/>
    <property type="evidence" value="ECO:0007669"/>
    <property type="project" value="UniProtKB-KW"/>
</dbReference>
<dbReference type="Gene3D" id="2.60.120.200">
    <property type="match status" value="1"/>
</dbReference>
<dbReference type="Gene3D" id="2.115.10.20">
    <property type="entry name" value="Glycosyl hydrolase domain, family 43"/>
    <property type="match status" value="1"/>
</dbReference>
<name>A0A6I1GFG1_9BIFI</name>
<keyword evidence="2" id="KW-0624">Polysaccharide degradation</keyword>
<dbReference type="GO" id="GO:0016020">
    <property type="term" value="C:membrane"/>
    <property type="evidence" value="ECO:0007669"/>
    <property type="project" value="InterPro"/>
</dbReference>
<dbReference type="Gene3D" id="2.160.20.10">
    <property type="entry name" value="Single-stranded right-handed beta-helix, Pectin lyase-like"/>
    <property type="match status" value="1"/>
</dbReference>
<dbReference type="Pfam" id="PF05345">
    <property type="entry name" value="He_PIG"/>
    <property type="match status" value="1"/>
</dbReference>
<evidence type="ECO:0000256" key="4">
    <source>
        <dbReference type="ARBA" id="ARBA00023277"/>
    </source>
</evidence>
<dbReference type="Gene3D" id="2.60.40.10">
    <property type="entry name" value="Immunoglobulins"/>
    <property type="match status" value="2"/>
</dbReference>
<dbReference type="Pfam" id="PF07554">
    <property type="entry name" value="FIVAR"/>
    <property type="match status" value="2"/>
</dbReference>
<feature type="compositionally biased region" description="Low complexity" evidence="7">
    <location>
        <begin position="2181"/>
        <end position="2193"/>
    </location>
</feature>
<dbReference type="InterPro" id="IPR006710">
    <property type="entry name" value="Glyco_hydro_43"/>
</dbReference>
<organism evidence="11 12">
    <name type="scientific">Bifidobacterium leontopitheci</name>
    <dbReference type="NCBI Taxonomy" id="2650774"/>
    <lineage>
        <taxon>Bacteria</taxon>
        <taxon>Bacillati</taxon>
        <taxon>Actinomycetota</taxon>
        <taxon>Actinomycetes</taxon>
        <taxon>Bifidobacteriales</taxon>
        <taxon>Bifidobacteriaceae</taxon>
        <taxon>Bifidobacterium</taxon>
    </lineage>
</organism>
<comment type="caution">
    <text evidence="11">The sequence shown here is derived from an EMBL/GenBank/DDBJ whole genome shotgun (WGS) entry which is preliminary data.</text>
</comment>
<dbReference type="GO" id="GO:0004553">
    <property type="term" value="F:hydrolase activity, hydrolyzing O-glycosyl compounds"/>
    <property type="evidence" value="ECO:0007669"/>
    <property type="project" value="InterPro"/>
</dbReference>
<dbReference type="Proteomes" id="UP000441772">
    <property type="component" value="Unassembled WGS sequence"/>
</dbReference>
<dbReference type="Pfam" id="PF13385">
    <property type="entry name" value="Laminin_G_3"/>
    <property type="match status" value="1"/>
</dbReference>
<evidence type="ECO:0000256" key="5">
    <source>
        <dbReference type="ARBA" id="ARBA00023295"/>
    </source>
</evidence>
<comment type="similarity">
    <text evidence="1">Belongs to the glycosyl hydrolase 43 family.</text>
</comment>
<dbReference type="SUPFAM" id="SSF51126">
    <property type="entry name" value="Pectin lyase-like"/>
    <property type="match status" value="1"/>
</dbReference>
<dbReference type="Pfam" id="PF04616">
    <property type="entry name" value="Glyco_hydro_43"/>
    <property type="match status" value="1"/>
</dbReference>
<evidence type="ECO:0000256" key="9">
    <source>
        <dbReference type="SAM" id="SignalP"/>
    </source>
</evidence>
<evidence type="ECO:0000313" key="12">
    <source>
        <dbReference type="Proteomes" id="UP000441772"/>
    </source>
</evidence>
<feature type="chain" id="PRO_5039555046" evidence="9">
    <location>
        <begin position="40"/>
        <end position="2246"/>
    </location>
</feature>
<dbReference type="CDD" id="cd18828">
    <property type="entry name" value="GH43_BT3675-like"/>
    <property type="match status" value="1"/>
</dbReference>
<keyword evidence="8" id="KW-0472">Membrane</keyword>
<keyword evidence="9" id="KW-0732">Signal</keyword>
<feature type="site" description="Important for catalytic activity, responsible for pKa modulation of the active site Glu and correct orientation of both the proton donor and substrate" evidence="6">
    <location>
        <position position="1583"/>
    </location>
</feature>
<dbReference type="Pfam" id="PF16403">
    <property type="entry name" value="Bact_surface_Ig-like"/>
    <property type="match status" value="1"/>
</dbReference>
<evidence type="ECO:0000256" key="2">
    <source>
        <dbReference type="ARBA" id="ARBA00022651"/>
    </source>
</evidence>
<evidence type="ECO:0000259" key="10">
    <source>
        <dbReference type="Pfam" id="PF16403"/>
    </source>
</evidence>
<dbReference type="InterPro" id="IPR052176">
    <property type="entry name" value="Glycosyl_Hydrlase_43_Enz"/>
</dbReference>
<feature type="compositionally biased region" description="Low complexity" evidence="7">
    <location>
        <begin position="2201"/>
        <end position="2213"/>
    </location>
</feature>
<feature type="domain" description="Pesticidal crystal protein Cry22Aa Ig-like" evidence="10">
    <location>
        <begin position="1934"/>
        <end position="2003"/>
    </location>
</feature>
<dbReference type="PANTHER" id="PTHR43772">
    <property type="entry name" value="ENDO-1,4-BETA-XYLANASE"/>
    <property type="match status" value="1"/>
</dbReference>
<keyword evidence="4" id="KW-0119">Carbohydrate metabolism</keyword>
<evidence type="ECO:0000256" key="3">
    <source>
        <dbReference type="ARBA" id="ARBA00022801"/>
    </source>
</evidence>
<dbReference type="InterPro" id="IPR032179">
    <property type="entry name" value="Cry22Aa_Ig-like"/>
</dbReference>
<dbReference type="InterPro" id="IPR015919">
    <property type="entry name" value="Cadherin-like_sf"/>
</dbReference>
<dbReference type="InterPro" id="IPR023296">
    <property type="entry name" value="Glyco_hydro_beta-prop_sf"/>
</dbReference>
<proteinExistence type="inferred from homology"/>
<sequence>MEFGNRRYRTAAALMRKGLRSAVAAVAGLTMALTMVPLAGQTAVAAEPTFTDDGTVQTYAATGAGADVLGNATKTPDVASDKYQVTVNGTPVEAVQYTAKGHNFDIARFASSSRTPVVKVKMINGEKISKVNIYPERYYEGKYQVSDDQTELTFQMEKSLISAMVMVNSGDKVNAKGQPYLALINDIPESERNEVPSKAEGSSADEKAWGYNESTGVLNFQTFAKKYLTSEAGATLPDGKTKVQKQEPIASHHTSLYNDGKGTQVGGQTAKGVTSEGRIIYGKDKDGNVVTDPAKASTVVSGSETVTQVGYPDQRAMSADDSTYALQAAFDFIENNASTLNTLYFPNGTYTYGGMDVNGVDGSKLKGGHLTIYTEEGALLKNHVQPYREAQEPAIGVWNSKSIVFDGRGIYDGNGAKNYSDKNGNTSGDKNDAYNSQHQAGVMVVQSSDITFNDTYMRGAKQWNWETHTAKDSTFNNIKGLTPYEMSWGDGMDFASGQNLTVNGAVTFGNDDTFASGHYNPGRWFQADKPDLYNKMFGFNGSNPNIQGYDNAVGGYEAFVDSHGIDNDAWDTADSHDITLNNTLGWSFAGGNGIRLGHEAHGYQMKNYTFNNFNSLGFQGGGNAITVQNNTDIYPRYENIQVLNSSFDTSRVGTNFSVQGGQGNTQTVTAANQKDNGYRPNPDGSGNDYTITRTPIAKVTIDNTWFSNANAGFSMNNVTDATVNDLYVGGKQVQYTNQANFTKSDSVKALAYTYTDADGKTQPVKQNSLPTFTAPTAGTLTATAGKELSFDVKVDDPDVANGDNVKLSVSDLSGLDGARFDASTGKFTWTPTEEQSGKNYSVTFTAADEGAQAGDYDAVTKSVRIRVVSAKSEIKSVTSSADAYVASWKGNKTQDYSANPGGKNTAGYFAVRNTTGKGLLGERNTSTNTGDGTDVKLGFVQFDLAKFKGTSPSAAQLKLTLIGRRYDTANRADEQIAVSPVEATKRLDGTDFDGSLAGMTWNTRPDFTATEEGTTESAAFDNGNAEVRNDVPGSVAGTTVTVDVTKAVQDAVKAGKSTLLLAVGGKFANDELYFVNTKGAAEGIYGAKADQAPTLDVTLPISGGQTSDVLANFTFDDLKDGATGYVDAASSAATAEIEGSAATATNDENKTTAAKIGNGFWLNVTKADGTPLLAGVNDLTVSFDAKPDSGNPGWAFYAAPNTNAPQYNKSEHYLGVMAKPGSVSVERYNTEGNRDTRGNASGTAPASGWYNVTVTVSDEFTRVYVDGVLAQESKDVKGLDLPSILGESGGILQVGKANWGSGEYFTGMLDNMKIYNRVLSDEEIAKANNAAAITAATVGTVPTDPDSLQGTDDHSATRTTVDKDTKTITSVVNRRGDAKALPVTLKAAYSDATFTVDGQPFKSGDKLDLTRDRKLTVTYATSDGTASDEWTIKAATVGSNPVLPGQYADPDIDYFDGRFWIFPTTDGFSGWSGNYFHAFSSTDLQTWKDEGVILDVNKDHAGQKQSYWTDQTTVSPWSVGSAWAPTIEKKNGKYYFYYCAKYPNGQSAIGVAVADNPAGPYKAADQPVVTRTMEGVTVNQAIDPSIFTDPTTGKSYITYGNGTPAIAELNDDMVSVKSGTVRTIKGLTDFRESVVVTYRDGKYHWTWTCDDAGSPNYHVNYGVSDSLDGDIAFKGTLLQQDASKQLQGTAHQSDVHVIDTNGNDRWFMAYHRHYTPLGIFHSPSLGYHRETAIGEIHFGADGLMQTIKPTDEGVGAVAMADTTALDAAIDAAGKVANDGYTEESWKAFEDALAAAKTAKQTFLDHGIAQKDVDSAAAALTKAQQGLTKPAAPTVTGIEVATPVKTVYEVGETYDGTGLAVTKVFSDGSKAAAETGEYTVSAADAEGKTVDLTKPFAESSIGKVTVTVSLTGTEFTGTFDLTVTQKPDTTAPVFSGVDDVTIDYGSAFDPLAGVTATDDRDGDVTKSFKVSGSVDTEQAGTYTLTYTVADNAGNEAKATRTVTVREKPAPTVVGIKVTKPKKTAYIAGDTYDPAGFAVSKVMSDASVTEAKPTEYGVLAVAPSGAPVDLTKPFPEVGDVTLTVTLNGTDFSDTFTVSVAEADKTALNRAIAEAEKLDKADYKSGWDAFQSALADAKTVSADKDSWQSTVDDALAALKTAQGKLVPVEQPQPNKPGNGGNGQPGSDQPGQNSGSQPGSGNGQAGNASQSGNGQSGLSKTGVSVTAFAVAGMLLLAAGAIAVMLRRNRD</sequence>
<evidence type="ECO:0000256" key="8">
    <source>
        <dbReference type="SAM" id="Phobius"/>
    </source>
</evidence>
<keyword evidence="5" id="KW-0326">Glycosidase</keyword>
<reference evidence="11 12" key="1">
    <citation type="submission" date="2019-09" db="EMBL/GenBank/DDBJ databases">
        <title>Characterization of the phylogenetic diversity of two novel species belonging to the genus Bifidobacterium: Bifidobacterium cebidarum sp. nov. and Bifidobacterium leontopitheci sp. nov.</title>
        <authorList>
            <person name="Lugli G.A."/>
            <person name="Duranti S."/>
            <person name="Milani C."/>
            <person name="Turroni F."/>
            <person name="Ventura M."/>
        </authorList>
    </citation>
    <scope>NUCLEOTIDE SEQUENCE [LARGE SCALE GENOMIC DNA]</scope>
    <source>
        <strain evidence="11 12">LMG 31471</strain>
    </source>
</reference>
<dbReference type="Gene3D" id="2.60.40.3630">
    <property type="match status" value="2"/>
</dbReference>
<evidence type="ECO:0000256" key="6">
    <source>
        <dbReference type="PIRSR" id="PIRSR606710-2"/>
    </source>
</evidence>
<dbReference type="RefSeq" id="WP_152234511.1">
    <property type="nucleotide sequence ID" value="NZ_JBHSKZ010000063.1"/>
</dbReference>
<dbReference type="SUPFAM" id="SSF49313">
    <property type="entry name" value="Cadherin-like"/>
    <property type="match status" value="1"/>
</dbReference>
<evidence type="ECO:0000313" key="11">
    <source>
        <dbReference type="EMBL" id="KAB7790354.1"/>
    </source>
</evidence>
<dbReference type="InterPro" id="IPR011050">
    <property type="entry name" value="Pectin_lyase_fold/virulence"/>
</dbReference>
<dbReference type="GO" id="GO:0005509">
    <property type="term" value="F:calcium ion binding"/>
    <property type="evidence" value="ECO:0007669"/>
    <property type="project" value="InterPro"/>
</dbReference>
<keyword evidence="2" id="KW-0858">Xylan degradation</keyword>
<dbReference type="SUPFAM" id="SSF75005">
    <property type="entry name" value="Arabinanase/levansucrase/invertase"/>
    <property type="match status" value="1"/>
</dbReference>
<evidence type="ECO:0000256" key="7">
    <source>
        <dbReference type="SAM" id="MobiDB-lite"/>
    </source>
</evidence>
<dbReference type="InterPro" id="IPR013783">
    <property type="entry name" value="Ig-like_fold"/>
</dbReference>
<accession>A0A6I1GFG1</accession>
<gene>
    <name evidence="11" type="ORF">F7D09_1163</name>
</gene>
<keyword evidence="3 11" id="KW-0378">Hydrolase</keyword>
<dbReference type="InterPro" id="IPR012334">
    <property type="entry name" value="Pectin_lyas_fold"/>
</dbReference>